<gene>
    <name evidence="2" type="ORF">C3B61_17520</name>
</gene>
<proteinExistence type="predicted"/>
<evidence type="ECO:0000256" key="1">
    <source>
        <dbReference type="SAM" id="Phobius"/>
    </source>
</evidence>
<keyword evidence="3" id="KW-1185">Reference proteome</keyword>
<feature type="transmembrane region" description="Helical" evidence="1">
    <location>
        <begin position="351"/>
        <end position="375"/>
    </location>
</feature>
<evidence type="ECO:0008006" key="4">
    <source>
        <dbReference type="Google" id="ProtNLM"/>
    </source>
</evidence>
<reference evidence="2 3" key="1">
    <citation type="submission" date="2018-01" db="EMBL/GenBank/DDBJ databases">
        <title>Cryobacterium sp. nov., from glaciers in China.</title>
        <authorList>
            <person name="Liu Q."/>
            <person name="Xin Y.-H."/>
        </authorList>
    </citation>
    <scope>NUCLEOTIDE SEQUENCE [LARGE SCALE GENOMIC DNA]</scope>
    <source>
        <strain evidence="2 3">TMN-42</strain>
    </source>
</reference>
<comment type="caution">
    <text evidence="2">The sequence shown here is derived from an EMBL/GenBank/DDBJ whole genome shotgun (WGS) entry which is preliminary data.</text>
</comment>
<feature type="transmembrane region" description="Helical" evidence="1">
    <location>
        <begin position="82"/>
        <end position="104"/>
    </location>
</feature>
<organism evidence="2 3">
    <name type="scientific">Cryobacterium zongtaii</name>
    <dbReference type="NCBI Taxonomy" id="1259217"/>
    <lineage>
        <taxon>Bacteria</taxon>
        <taxon>Bacillati</taxon>
        <taxon>Actinomycetota</taxon>
        <taxon>Actinomycetes</taxon>
        <taxon>Micrococcales</taxon>
        <taxon>Microbacteriaceae</taxon>
        <taxon>Cryobacterium</taxon>
    </lineage>
</organism>
<accession>A0A2S3ZAQ7</accession>
<feature type="transmembrane region" description="Helical" evidence="1">
    <location>
        <begin position="49"/>
        <end position="70"/>
    </location>
</feature>
<protein>
    <recommendedName>
        <fullName evidence="4">DUF3137 domain-containing protein</fullName>
    </recommendedName>
</protein>
<evidence type="ECO:0000313" key="2">
    <source>
        <dbReference type="EMBL" id="POH62639.1"/>
    </source>
</evidence>
<keyword evidence="1" id="KW-1133">Transmembrane helix</keyword>
<dbReference type="Proteomes" id="UP000237340">
    <property type="component" value="Unassembled WGS sequence"/>
</dbReference>
<keyword evidence="1" id="KW-0812">Transmembrane</keyword>
<dbReference type="EMBL" id="PPXD01000026">
    <property type="protein sequence ID" value="POH62639.1"/>
    <property type="molecule type" value="Genomic_DNA"/>
</dbReference>
<dbReference type="RefSeq" id="WP_103461767.1">
    <property type="nucleotide sequence ID" value="NZ_PPXD01000026.1"/>
</dbReference>
<sequence>MHTTEYSTTSLHTAALTDRVKRGDVRKFYRTFATRYPSVRNPLMLMRRVCMFIGTGCVPIGALALAYGITEVVSGGAPVADVVAPVVVGALLLSVGIMMARFFVRTFKRRDTPKRHYRLARFATANSLSYLPGPVSGKHLKPWASRGVLTLTRVMRPASERTIEFANYELRVDTLGSSNAQFGGFCAVRLSTPLPHILLRAQAGKAGKFALAALPDSAQRLSLEGDFNDHFTLYCPEEYERDALYLFTPDVMARLIDRVRGFDVEIIDDWLLLVSSRDVVTLDPESWQGLYDAVGALSDKIGRWERWRDDRLPAVPRVATGTDAGAVAVGPKPAASAGRVARRGRRLRMRLGWGEAIGLIALGSLLVGGVVSLFYSP</sequence>
<evidence type="ECO:0000313" key="3">
    <source>
        <dbReference type="Proteomes" id="UP000237340"/>
    </source>
</evidence>
<keyword evidence="1" id="KW-0472">Membrane</keyword>
<dbReference type="AlphaFoldDB" id="A0A2S3ZAQ7"/>
<name>A0A2S3ZAQ7_9MICO</name>